<evidence type="ECO:0000313" key="2">
    <source>
        <dbReference type="Proteomes" id="UP001157006"/>
    </source>
</evidence>
<dbReference type="AlphaFoldDB" id="A0AAV0Z997"/>
<name>A0AAV0Z997_VICFA</name>
<evidence type="ECO:0000313" key="1">
    <source>
        <dbReference type="EMBL" id="CAI8595240.1"/>
    </source>
</evidence>
<protein>
    <recommendedName>
        <fullName evidence="3">TF-B3 domain-containing protein</fullName>
    </recommendedName>
</protein>
<dbReference type="Proteomes" id="UP001157006">
    <property type="component" value="Chromosome 1S"/>
</dbReference>
<gene>
    <name evidence="1" type="ORF">VFH_I181720</name>
</gene>
<reference evidence="1 2" key="1">
    <citation type="submission" date="2023-01" db="EMBL/GenBank/DDBJ databases">
        <authorList>
            <person name="Kreplak J."/>
        </authorList>
    </citation>
    <scope>NUCLEOTIDE SEQUENCE [LARGE SCALE GENOMIC DNA]</scope>
</reference>
<keyword evidence="2" id="KW-1185">Reference proteome</keyword>
<accession>A0AAV0Z997</accession>
<proteinExistence type="predicted"/>
<dbReference type="EMBL" id="OX451735">
    <property type="protein sequence ID" value="CAI8595240.1"/>
    <property type="molecule type" value="Genomic_DNA"/>
</dbReference>
<sequence length="143" mass="16696">MTRSGKLVQSELVDTLAIEKLSFQYFLEIEPLFIRSHITDLGKTWRILNNEGTHHDIFFNKNEDLPLVIGGWTELQKYYTLPNDVVIIVSYYGNNNFEVVGFKEITAFEELPNFHSRFINHIWIYAFDVDLSPITVSKPKLVE</sequence>
<evidence type="ECO:0008006" key="3">
    <source>
        <dbReference type="Google" id="ProtNLM"/>
    </source>
</evidence>
<organism evidence="1 2">
    <name type="scientific">Vicia faba</name>
    <name type="common">Broad bean</name>
    <name type="synonym">Faba vulgaris</name>
    <dbReference type="NCBI Taxonomy" id="3906"/>
    <lineage>
        <taxon>Eukaryota</taxon>
        <taxon>Viridiplantae</taxon>
        <taxon>Streptophyta</taxon>
        <taxon>Embryophyta</taxon>
        <taxon>Tracheophyta</taxon>
        <taxon>Spermatophyta</taxon>
        <taxon>Magnoliopsida</taxon>
        <taxon>eudicotyledons</taxon>
        <taxon>Gunneridae</taxon>
        <taxon>Pentapetalae</taxon>
        <taxon>rosids</taxon>
        <taxon>fabids</taxon>
        <taxon>Fabales</taxon>
        <taxon>Fabaceae</taxon>
        <taxon>Papilionoideae</taxon>
        <taxon>50 kb inversion clade</taxon>
        <taxon>NPAAA clade</taxon>
        <taxon>Hologalegina</taxon>
        <taxon>IRL clade</taxon>
        <taxon>Fabeae</taxon>
        <taxon>Vicia</taxon>
    </lineage>
</organism>